<dbReference type="PANTHER" id="PTHR30404:SF0">
    <property type="entry name" value="N-ACETYLMURAMOYL-L-ALANINE AMIDASE AMIC"/>
    <property type="match status" value="1"/>
</dbReference>
<protein>
    <recommendedName>
        <fullName evidence="2">N-acetylmuramoyl-L-alanine amidase</fullName>
        <ecNumber evidence="2">3.5.1.28</ecNumber>
    </recommendedName>
</protein>
<proteinExistence type="predicted"/>
<keyword evidence="3" id="KW-0378">Hydrolase</keyword>
<dbReference type="OrthoDB" id="9806267at2"/>
<dbReference type="GO" id="GO:0009253">
    <property type="term" value="P:peptidoglycan catabolic process"/>
    <property type="evidence" value="ECO:0007669"/>
    <property type="project" value="InterPro"/>
</dbReference>
<reference evidence="6 7" key="1">
    <citation type="submission" date="2019-07" db="EMBL/GenBank/DDBJ databases">
        <title>Genomic Encyclopedia of Archaeal and Bacterial Type Strains, Phase II (KMG-II): from individual species to whole genera.</title>
        <authorList>
            <person name="Goeker M."/>
        </authorList>
    </citation>
    <scope>NUCLEOTIDE SEQUENCE [LARGE SCALE GENOMIC DNA]</scope>
    <source>
        <strain evidence="6 7">DSM 21935</strain>
    </source>
</reference>
<dbReference type="CDD" id="cd02696">
    <property type="entry name" value="MurNAc-LAA"/>
    <property type="match status" value="1"/>
</dbReference>
<name>A0A5D3YLE1_9BACT</name>
<evidence type="ECO:0000313" key="7">
    <source>
        <dbReference type="Proteomes" id="UP000324595"/>
    </source>
</evidence>
<dbReference type="SUPFAM" id="SSF53187">
    <property type="entry name" value="Zn-dependent exopeptidases"/>
    <property type="match status" value="1"/>
</dbReference>
<keyword evidence="7" id="KW-1185">Reference proteome</keyword>
<dbReference type="Proteomes" id="UP000324595">
    <property type="component" value="Unassembled WGS sequence"/>
</dbReference>
<dbReference type="InterPro" id="IPR050695">
    <property type="entry name" value="N-acetylmuramoyl_amidase_3"/>
</dbReference>
<evidence type="ECO:0000256" key="1">
    <source>
        <dbReference type="ARBA" id="ARBA00001561"/>
    </source>
</evidence>
<evidence type="ECO:0000313" key="6">
    <source>
        <dbReference type="EMBL" id="TYP92718.1"/>
    </source>
</evidence>
<feature type="domain" description="MurNAc-LAA" evidence="5">
    <location>
        <begin position="252"/>
        <end position="405"/>
    </location>
</feature>
<dbReference type="EMBL" id="VNHY01000003">
    <property type="protein sequence ID" value="TYP92718.1"/>
    <property type="molecule type" value="Genomic_DNA"/>
</dbReference>
<organism evidence="6 7">
    <name type="scientific">Fodinibius salinus</name>
    <dbReference type="NCBI Taxonomy" id="860790"/>
    <lineage>
        <taxon>Bacteria</taxon>
        <taxon>Pseudomonadati</taxon>
        <taxon>Balneolota</taxon>
        <taxon>Balneolia</taxon>
        <taxon>Balneolales</taxon>
        <taxon>Balneolaceae</taxon>
        <taxon>Fodinibius</taxon>
    </lineage>
</organism>
<feature type="chain" id="PRO_5023049073" description="N-acetylmuramoyl-L-alanine amidase" evidence="4">
    <location>
        <begin position="27"/>
        <end position="420"/>
    </location>
</feature>
<dbReference type="AlphaFoldDB" id="A0A5D3YLE1"/>
<accession>A0A5D3YLE1</accession>
<dbReference type="InterPro" id="IPR002508">
    <property type="entry name" value="MurNAc-LAA_cat"/>
</dbReference>
<evidence type="ECO:0000256" key="4">
    <source>
        <dbReference type="SAM" id="SignalP"/>
    </source>
</evidence>
<dbReference type="Gene3D" id="3.40.630.40">
    <property type="entry name" value="Zn-dependent exopeptidases"/>
    <property type="match status" value="1"/>
</dbReference>
<dbReference type="EC" id="3.5.1.28" evidence="2"/>
<sequence length="420" mass="47665">MYSYNQFLILIVLNCLLLLLSSPLQAQENALQKLSSAERSDGKGYVLRYHLSQQVDSFEVYQPDVDLIQMTLYSNEVDTNNIGIPSDSPIFDEISFYELPNGVGVDIYIAKDYYYDSKAYHDASSNDLLLALTETDREELEYITQDLKPLMWSRLTMDSEEMLVENESIDTAKTLNGDYQKTKDKIKLDVVVIDPGHGGHDPGSIGYKGVKEKDIVLDISKKVGGYIKKYMPGVKVVYTRESDKFIELEERGSIANRAEGDLFVSIHCNSHSSRQAYGTDVFFLGLERSQTALKVMKRENKVVRANNDTEQKKLTQEELLIYELANSGYIASSEQIAGMFENQLDNRAQRHSRGVKQARFVVLYHASMPAVLLETGFISNPSEARYLTSNYGQSIIASAIFRAIRNYKEDYDKSQHFNSK</sequence>
<dbReference type="GO" id="GO:0008745">
    <property type="term" value="F:N-acetylmuramoyl-L-alanine amidase activity"/>
    <property type="evidence" value="ECO:0007669"/>
    <property type="project" value="UniProtKB-EC"/>
</dbReference>
<comment type="catalytic activity">
    <reaction evidence="1">
        <text>Hydrolyzes the link between N-acetylmuramoyl residues and L-amino acid residues in certain cell-wall glycopeptides.</text>
        <dbReference type="EC" id="3.5.1.28"/>
    </reaction>
</comment>
<evidence type="ECO:0000256" key="3">
    <source>
        <dbReference type="ARBA" id="ARBA00022801"/>
    </source>
</evidence>
<dbReference type="PANTHER" id="PTHR30404">
    <property type="entry name" value="N-ACETYLMURAMOYL-L-ALANINE AMIDASE"/>
    <property type="match status" value="1"/>
</dbReference>
<feature type="signal peptide" evidence="4">
    <location>
        <begin position="1"/>
        <end position="26"/>
    </location>
</feature>
<evidence type="ECO:0000256" key="2">
    <source>
        <dbReference type="ARBA" id="ARBA00011901"/>
    </source>
</evidence>
<comment type="caution">
    <text evidence="6">The sequence shown here is derived from an EMBL/GenBank/DDBJ whole genome shotgun (WGS) entry which is preliminary data.</text>
</comment>
<dbReference type="FunFam" id="3.40.630.40:FF:000005">
    <property type="entry name" value="N-acetylmuramoyl-L-alanine amidase (AmiA)"/>
    <property type="match status" value="1"/>
</dbReference>
<dbReference type="SMART" id="SM00646">
    <property type="entry name" value="Ami_3"/>
    <property type="match status" value="1"/>
</dbReference>
<keyword evidence="4" id="KW-0732">Signal</keyword>
<dbReference type="Pfam" id="PF01520">
    <property type="entry name" value="Amidase_3"/>
    <property type="match status" value="1"/>
</dbReference>
<gene>
    <name evidence="6" type="ORF">LX73_2081</name>
</gene>
<dbReference type="GO" id="GO:0030288">
    <property type="term" value="C:outer membrane-bounded periplasmic space"/>
    <property type="evidence" value="ECO:0007669"/>
    <property type="project" value="TreeGrafter"/>
</dbReference>
<evidence type="ECO:0000259" key="5">
    <source>
        <dbReference type="SMART" id="SM00646"/>
    </source>
</evidence>